<accession>A0A8H7Z1L4</accession>
<name>A0A8H7Z1L4_AJECA</name>
<sequence>MAKAVGDIPRRRIAAGGLHPLQVDKPKSWLRIWCLSPSTVQVQLGSREPATQLELPELQFRIQAAVGRPRRSITGEVVGCVIDNWLPSLASSML</sequence>
<dbReference type="VEuPathDB" id="FungiDB:I7I52_09760"/>
<dbReference type="Proteomes" id="UP000670092">
    <property type="component" value="Unassembled WGS sequence"/>
</dbReference>
<evidence type="ECO:0000313" key="1">
    <source>
        <dbReference type="EMBL" id="KAG5299444.1"/>
    </source>
</evidence>
<reference evidence="1 2" key="1">
    <citation type="submission" date="2021-01" db="EMBL/GenBank/DDBJ databases">
        <title>Chromosome-level genome assembly of a human fungal pathogen reveals clustering of transcriptionally co-regulated genes.</title>
        <authorList>
            <person name="Voorhies M."/>
            <person name="Cohen S."/>
            <person name="Shea T.P."/>
            <person name="Petrus S."/>
            <person name="Munoz J.F."/>
            <person name="Poplawski S."/>
            <person name="Goldman W.E."/>
            <person name="Michael T."/>
            <person name="Cuomo C.A."/>
            <person name="Sil A."/>
            <person name="Beyhan S."/>
        </authorList>
    </citation>
    <scope>NUCLEOTIDE SEQUENCE [LARGE SCALE GENOMIC DNA]</scope>
    <source>
        <strain evidence="1 2">G184AR</strain>
    </source>
</reference>
<comment type="caution">
    <text evidence="1">The sequence shown here is derived from an EMBL/GenBank/DDBJ whole genome shotgun (WGS) entry which is preliminary data.</text>
</comment>
<evidence type="ECO:0000313" key="2">
    <source>
        <dbReference type="Proteomes" id="UP000670092"/>
    </source>
</evidence>
<proteinExistence type="predicted"/>
<organism evidence="1 2">
    <name type="scientific">Ajellomyces capsulatus</name>
    <name type="common">Darling's disease fungus</name>
    <name type="synonym">Histoplasma capsulatum</name>
    <dbReference type="NCBI Taxonomy" id="5037"/>
    <lineage>
        <taxon>Eukaryota</taxon>
        <taxon>Fungi</taxon>
        <taxon>Dikarya</taxon>
        <taxon>Ascomycota</taxon>
        <taxon>Pezizomycotina</taxon>
        <taxon>Eurotiomycetes</taxon>
        <taxon>Eurotiomycetidae</taxon>
        <taxon>Onygenales</taxon>
        <taxon>Ajellomycetaceae</taxon>
        <taxon>Histoplasma</taxon>
    </lineage>
</organism>
<gene>
    <name evidence="1" type="ORF">I7I52_09760</name>
</gene>
<dbReference type="AlphaFoldDB" id="A0A8H7Z1L4"/>
<dbReference type="EMBL" id="JAEVHI010000002">
    <property type="protein sequence ID" value="KAG5299444.1"/>
    <property type="molecule type" value="Genomic_DNA"/>
</dbReference>
<protein>
    <submittedName>
        <fullName evidence="1">Uncharacterized protein</fullName>
    </submittedName>
</protein>